<dbReference type="eggNOG" id="KOG1577">
    <property type="taxonomic scope" value="Eukaryota"/>
</dbReference>
<feature type="non-terminal residue" evidence="1">
    <location>
        <position position="1"/>
    </location>
</feature>
<dbReference type="InterPro" id="IPR020471">
    <property type="entry name" value="AKR"/>
</dbReference>
<sequence length="59" mass="6774">VMIRWSIQRGYVTLPKSVTESRIKSNADLFGFKLSDEEMNTLANLDEHLTTGWDPTTMK</sequence>
<gene>
    <name evidence="1" type="ORF">SARC_17372</name>
</gene>
<dbReference type="EMBL" id="KQ252140">
    <property type="protein sequence ID" value="KNC70103.1"/>
    <property type="molecule type" value="Genomic_DNA"/>
</dbReference>
<evidence type="ECO:0000313" key="2">
    <source>
        <dbReference type="Proteomes" id="UP000054560"/>
    </source>
</evidence>
<dbReference type="PANTHER" id="PTHR43827">
    <property type="entry name" value="2,5-DIKETO-D-GLUCONIC ACID REDUCTASE"/>
    <property type="match status" value="1"/>
</dbReference>
<dbReference type="PANTHER" id="PTHR43827:SF13">
    <property type="entry name" value="ALDO_KETO REDUCTASE FAMILY PROTEIN"/>
    <property type="match status" value="1"/>
</dbReference>
<proteinExistence type="predicted"/>
<dbReference type="RefSeq" id="XP_014144005.1">
    <property type="nucleotide sequence ID" value="XM_014288530.1"/>
</dbReference>
<dbReference type="Gene3D" id="3.20.20.100">
    <property type="entry name" value="NADP-dependent oxidoreductase domain"/>
    <property type="match status" value="1"/>
</dbReference>
<protein>
    <recommendedName>
        <fullName evidence="3">NADP-dependent oxidoreductase domain-containing protein</fullName>
    </recommendedName>
</protein>
<dbReference type="AlphaFoldDB" id="A0A0L0F1T0"/>
<organism evidence="1 2">
    <name type="scientific">Sphaeroforma arctica JP610</name>
    <dbReference type="NCBI Taxonomy" id="667725"/>
    <lineage>
        <taxon>Eukaryota</taxon>
        <taxon>Ichthyosporea</taxon>
        <taxon>Ichthyophonida</taxon>
        <taxon>Sphaeroforma</taxon>
    </lineage>
</organism>
<reference evidence="1 2" key="1">
    <citation type="submission" date="2011-02" db="EMBL/GenBank/DDBJ databases">
        <title>The Genome Sequence of Sphaeroforma arctica JP610.</title>
        <authorList>
            <consortium name="The Broad Institute Genome Sequencing Platform"/>
            <person name="Russ C."/>
            <person name="Cuomo C."/>
            <person name="Young S.K."/>
            <person name="Zeng Q."/>
            <person name="Gargeya S."/>
            <person name="Alvarado L."/>
            <person name="Berlin A."/>
            <person name="Chapman S.B."/>
            <person name="Chen Z."/>
            <person name="Freedman E."/>
            <person name="Gellesch M."/>
            <person name="Goldberg J."/>
            <person name="Griggs A."/>
            <person name="Gujja S."/>
            <person name="Heilman E."/>
            <person name="Heiman D."/>
            <person name="Howarth C."/>
            <person name="Mehta T."/>
            <person name="Neiman D."/>
            <person name="Pearson M."/>
            <person name="Roberts A."/>
            <person name="Saif S."/>
            <person name="Shea T."/>
            <person name="Shenoy N."/>
            <person name="Sisk P."/>
            <person name="Stolte C."/>
            <person name="Sykes S."/>
            <person name="White J."/>
            <person name="Yandava C."/>
            <person name="Burger G."/>
            <person name="Gray M.W."/>
            <person name="Holland P.W.H."/>
            <person name="King N."/>
            <person name="Lang F.B.F."/>
            <person name="Roger A.J."/>
            <person name="Ruiz-Trillo I."/>
            <person name="Haas B."/>
            <person name="Nusbaum C."/>
            <person name="Birren B."/>
        </authorList>
    </citation>
    <scope>NUCLEOTIDE SEQUENCE [LARGE SCALE GENOMIC DNA]</scope>
    <source>
        <strain evidence="1 2">JP610</strain>
    </source>
</reference>
<evidence type="ECO:0000313" key="1">
    <source>
        <dbReference type="EMBL" id="KNC70103.1"/>
    </source>
</evidence>
<keyword evidence="2" id="KW-1185">Reference proteome</keyword>
<dbReference type="STRING" id="667725.A0A0L0F1T0"/>
<dbReference type="Proteomes" id="UP000054560">
    <property type="component" value="Unassembled WGS sequence"/>
</dbReference>
<dbReference type="GeneID" id="25917876"/>
<accession>A0A0L0F1T0</accession>
<dbReference type="InterPro" id="IPR018170">
    <property type="entry name" value="Aldo/ket_reductase_CS"/>
</dbReference>
<dbReference type="InterPro" id="IPR036812">
    <property type="entry name" value="NAD(P)_OxRdtase_dom_sf"/>
</dbReference>
<dbReference type="OrthoDB" id="416253at2759"/>
<dbReference type="SUPFAM" id="SSF51430">
    <property type="entry name" value="NAD(P)-linked oxidoreductase"/>
    <property type="match status" value="1"/>
</dbReference>
<evidence type="ECO:0008006" key="3">
    <source>
        <dbReference type="Google" id="ProtNLM"/>
    </source>
</evidence>
<name>A0A0L0F1T0_9EUKA</name>
<dbReference type="GO" id="GO:0016491">
    <property type="term" value="F:oxidoreductase activity"/>
    <property type="evidence" value="ECO:0007669"/>
    <property type="project" value="InterPro"/>
</dbReference>
<dbReference type="PROSITE" id="PS00063">
    <property type="entry name" value="ALDOKETO_REDUCTASE_3"/>
    <property type="match status" value="1"/>
</dbReference>